<proteinExistence type="predicted"/>
<accession>A0ABN9S4L5</accession>
<evidence type="ECO:0000313" key="3">
    <source>
        <dbReference type="Proteomes" id="UP001189429"/>
    </source>
</evidence>
<feature type="region of interest" description="Disordered" evidence="1">
    <location>
        <begin position="1"/>
        <end position="35"/>
    </location>
</feature>
<dbReference type="EMBL" id="CAUYUJ010009413">
    <property type="protein sequence ID" value="CAK0826716.1"/>
    <property type="molecule type" value="Genomic_DNA"/>
</dbReference>
<name>A0ABN9S4L5_9DINO</name>
<evidence type="ECO:0000256" key="1">
    <source>
        <dbReference type="SAM" id="MobiDB-lite"/>
    </source>
</evidence>
<reference evidence="2" key="1">
    <citation type="submission" date="2023-10" db="EMBL/GenBank/DDBJ databases">
        <authorList>
            <person name="Chen Y."/>
            <person name="Shah S."/>
            <person name="Dougan E. K."/>
            <person name="Thang M."/>
            <person name="Chan C."/>
        </authorList>
    </citation>
    <scope>NUCLEOTIDE SEQUENCE [LARGE SCALE GENOMIC DNA]</scope>
</reference>
<protein>
    <submittedName>
        <fullName evidence="2">Uncharacterized protein</fullName>
    </submittedName>
</protein>
<organism evidence="2 3">
    <name type="scientific">Prorocentrum cordatum</name>
    <dbReference type="NCBI Taxonomy" id="2364126"/>
    <lineage>
        <taxon>Eukaryota</taxon>
        <taxon>Sar</taxon>
        <taxon>Alveolata</taxon>
        <taxon>Dinophyceae</taxon>
        <taxon>Prorocentrales</taxon>
        <taxon>Prorocentraceae</taxon>
        <taxon>Prorocentrum</taxon>
    </lineage>
</organism>
<keyword evidence="3" id="KW-1185">Reference proteome</keyword>
<evidence type="ECO:0000313" key="2">
    <source>
        <dbReference type="EMBL" id="CAK0826716.1"/>
    </source>
</evidence>
<comment type="caution">
    <text evidence="2">The sequence shown here is derived from an EMBL/GenBank/DDBJ whole genome shotgun (WGS) entry which is preliminary data.</text>
</comment>
<sequence length="332" mass="36204">MIGCESGGGDGDAHRAGPPEGRSREQGGDGLLRGRREGDLGAADLWGSAGRAREGADLSVCRDRGNTMSEWDQTHGAQVLTNCAIVTAVGRGAASWMADRASFVEYEDILGVSDFCRRFNVPVDEPILVEGSEKVQLFIQKLEEHRDFMTEATFQSQVLRPLGLRHDSPHGQVLGDVLEGLVLHCWSTTGGSSQDPEAHLTRTTLKYKFPNYTCRTFGLREVLGHGLALDSPSAFSRYQAYVSTWCYTEEGRTFWLNLLFACGLFVAKGRAPKLDNDLVGYHIRVADYTLSELRRLSTSTEFGLRGLEGPLASVRRDFPGAAAAAVSNLGES</sequence>
<gene>
    <name evidence="2" type="ORF">PCOR1329_LOCUS26448</name>
</gene>
<feature type="compositionally biased region" description="Gly residues" evidence="1">
    <location>
        <begin position="1"/>
        <end position="10"/>
    </location>
</feature>
<dbReference type="Proteomes" id="UP001189429">
    <property type="component" value="Unassembled WGS sequence"/>
</dbReference>
<feature type="compositionally biased region" description="Basic and acidic residues" evidence="1">
    <location>
        <begin position="11"/>
        <end position="35"/>
    </location>
</feature>